<dbReference type="Pfam" id="PF22784">
    <property type="entry name" value="PTP-SAK"/>
    <property type="match status" value="1"/>
</dbReference>
<dbReference type="Proteomes" id="UP001176517">
    <property type="component" value="Unassembled WGS sequence"/>
</dbReference>
<dbReference type="InterPro" id="IPR054498">
    <property type="entry name" value="2H-SAK"/>
</dbReference>
<gene>
    <name evidence="3" type="ORF">OC846_006303</name>
</gene>
<dbReference type="PROSITE" id="PS50056">
    <property type="entry name" value="TYR_PHOSPHATASE_2"/>
    <property type="match status" value="1"/>
</dbReference>
<dbReference type="Gene3D" id="3.90.190.10">
    <property type="entry name" value="Protein tyrosine phosphatase superfamily"/>
    <property type="match status" value="1"/>
</dbReference>
<sequence length="877" mass="99030">MEIIVLRNTLAVVGPELAAAVHRLAPTAPLPDCPLHITLLTEAEYLRAGRPAVPQDLPLDSIHILGPGSVGGRIIDTNSEPDAVQWLVLIWHHGNAFRRNLSLEEKDFHVTLTNTDRHDVDKGLSSLQGGTPVMLSRFFQLDERGMDHVLASRATHLHAELSRHMVRAYPDSYKALIRLADHHLHLAPKISMLAYVRAAHLNEDLCDYVSRRLLRMGQNDPTVLWGPVLTPEEASTLAKWELTAHLLSSNAWNPALLAHLGVHNLIWTAPTESRLRLRYLDFPHELPRFFSWIMPNRLAAMSTPRHEQDIDMLATMGITVVLTLTAEEPLEDAWFAFRRIRQWRVPVENYHAPTFAEMDLIYERFTNDEDGRWLVHCGGGKGRAGSVVACLMAMHQSSLAEAEPMCSRRPQQDATAVIRQLRSIRPGSIETEHQETFIKKWISHRWRLAAEQDSSADPLDTASDFSPLDIQLDPKAFPSGRLSVDKLQVLILIGLPGSGKSWLASAIAKRRSRGKTLIISQDESRSRAGCESALGRVYSSDTLVILDRCNVDPADRKTWLSLVQSAVPPVALHLDYTPAVCRKRINSRIGHPTIRAGQGEGALTHMSACFTKPELKEGFSAVITIPSFHAAREAALLIGGEIGIVKFPRTAHLIRTAAVTEDDVVLENFTDQQLQDVNITIEEKVDGANMGLSLSHDGHTIVVQNRSHYVNSQTHAQFRPLDKWVQQHADALRALLDRDDQYPERLVLYGEWLVATHSIHYTRLTDRFLAFDLYDRWTDSFLSRRLLTRALQETGIHQVPLIKETRHQSRDDLLKLMSHASVFYDGRIEGVYVRIEDKDRTRTVQRYKVVRHDFISGNEHWTRGPLQLNTVSFQEDK</sequence>
<proteinExistence type="predicted"/>
<dbReference type="Gene3D" id="3.30.470.30">
    <property type="entry name" value="DNA ligase/mRNA capping enzyme"/>
    <property type="match status" value="1"/>
</dbReference>
<dbReference type="InterPro" id="IPR003595">
    <property type="entry name" value="Tyr_Pase_cat"/>
</dbReference>
<dbReference type="PANTHER" id="PTHR43883:SF1">
    <property type="entry name" value="GLUCONOKINASE"/>
    <property type="match status" value="1"/>
</dbReference>
<accession>A0AAN6GIX5</accession>
<dbReference type="SUPFAM" id="SSF56091">
    <property type="entry name" value="DNA ligase/mRNA capping enzyme, catalytic domain"/>
    <property type="match status" value="1"/>
</dbReference>
<dbReference type="Gene3D" id="3.40.50.300">
    <property type="entry name" value="P-loop containing nucleotide triphosphate hydrolases"/>
    <property type="match status" value="1"/>
</dbReference>
<evidence type="ECO:0000313" key="4">
    <source>
        <dbReference type="Proteomes" id="UP001176517"/>
    </source>
</evidence>
<keyword evidence="4" id="KW-1185">Reference proteome</keyword>
<dbReference type="GO" id="GO:0016791">
    <property type="term" value="F:phosphatase activity"/>
    <property type="evidence" value="ECO:0007669"/>
    <property type="project" value="UniProtKB-ARBA"/>
</dbReference>
<dbReference type="PANTHER" id="PTHR43883">
    <property type="entry name" value="SLR0207 PROTEIN"/>
    <property type="match status" value="1"/>
</dbReference>
<evidence type="ECO:0000259" key="2">
    <source>
        <dbReference type="PROSITE" id="PS50056"/>
    </source>
</evidence>
<dbReference type="InterPro" id="IPR057023">
    <property type="entry name" value="PTP-SAK"/>
</dbReference>
<dbReference type="Pfam" id="PF13671">
    <property type="entry name" value="AAA_33"/>
    <property type="match status" value="1"/>
</dbReference>
<name>A0AAN6GIX5_9BASI</name>
<dbReference type="AlphaFoldDB" id="A0AAN6GIX5"/>
<evidence type="ECO:0000256" key="1">
    <source>
        <dbReference type="ARBA" id="ARBA00022801"/>
    </source>
</evidence>
<dbReference type="SUPFAM" id="SSF52540">
    <property type="entry name" value="P-loop containing nucleoside triphosphate hydrolases"/>
    <property type="match status" value="1"/>
</dbReference>
<dbReference type="InterPro" id="IPR021122">
    <property type="entry name" value="RNA_ligase_dom_REL/Rnl2"/>
</dbReference>
<dbReference type="EMBL" id="JAPDMZ010000331">
    <property type="protein sequence ID" value="KAK0543745.1"/>
    <property type="molecule type" value="Genomic_DNA"/>
</dbReference>
<dbReference type="InterPro" id="IPR027417">
    <property type="entry name" value="P-loop_NTPase"/>
</dbReference>
<reference evidence="3" key="1">
    <citation type="journal article" date="2023" name="PhytoFront">
        <title>Draft Genome Resources of Seven Strains of Tilletia horrida, Causal Agent of Kernel Smut of Rice.</title>
        <authorList>
            <person name="Khanal S."/>
            <person name="Antony Babu S."/>
            <person name="Zhou X.G."/>
        </authorList>
    </citation>
    <scope>NUCLEOTIDE SEQUENCE</scope>
    <source>
        <strain evidence="3">TX6</strain>
    </source>
</reference>
<dbReference type="InterPro" id="IPR000387">
    <property type="entry name" value="Tyr_Pase_dom"/>
</dbReference>
<dbReference type="SUPFAM" id="SSF52799">
    <property type="entry name" value="(Phosphotyrosine protein) phosphatases II"/>
    <property type="match status" value="1"/>
</dbReference>
<comment type="caution">
    <text evidence="3">The sequence shown here is derived from an EMBL/GenBank/DDBJ whole genome shotgun (WGS) entry which is preliminary data.</text>
</comment>
<dbReference type="Pfam" id="PF09414">
    <property type="entry name" value="RNA_ligase"/>
    <property type="match status" value="1"/>
</dbReference>
<organism evidence="3 4">
    <name type="scientific">Tilletia horrida</name>
    <dbReference type="NCBI Taxonomy" id="155126"/>
    <lineage>
        <taxon>Eukaryota</taxon>
        <taxon>Fungi</taxon>
        <taxon>Dikarya</taxon>
        <taxon>Basidiomycota</taxon>
        <taxon>Ustilaginomycotina</taxon>
        <taxon>Exobasidiomycetes</taxon>
        <taxon>Tilletiales</taxon>
        <taxon>Tilletiaceae</taxon>
        <taxon>Tilletia</taxon>
    </lineage>
</organism>
<protein>
    <recommendedName>
        <fullName evidence="2">Tyrosine specific protein phosphatases domain-containing protein</fullName>
    </recommendedName>
</protein>
<dbReference type="Pfam" id="PF22547">
    <property type="entry name" value="2H-SAK"/>
    <property type="match status" value="1"/>
</dbReference>
<feature type="domain" description="Tyrosine specific protein phosphatases" evidence="2">
    <location>
        <begin position="352"/>
        <end position="436"/>
    </location>
</feature>
<evidence type="ECO:0000313" key="3">
    <source>
        <dbReference type="EMBL" id="KAK0543745.1"/>
    </source>
</evidence>
<dbReference type="SMART" id="SM00404">
    <property type="entry name" value="PTPc_motif"/>
    <property type="match status" value="1"/>
</dbReference>
<dbReference type="GO" id="GO:0140096">
    <property type="term" value="F:catalytic activity, acting on a protein"/>
    <property type="evidence" value="ECO:0007669"/>
    <property type="project" value="UniProtKB-ARBA"/>
</dbReference>
<keyword evidence="1" id="KW-0378">Hydrolase</keyword>
<dbReference type="InterPro" id="IPR029021">
    <property type="entry name" value="Prot-tyrosine_phosphatase-like"/>
</dbReference>
<dbReference type="InterPro" id="IPR052732">
    <property type="entry name" value="Cell-binding_unc_protein"/>
</dbReference>